<dbReference type="SUPFAM" id="SSF55347">
    <property type="entry name" value="Glyceraldehyde-3-phosphate dehydrogenase-like, C-terminal domain"/>
    <property type="match status" value="1"/>
</dbReference>
<dbReference type="GO" id="GO:0000166">
    <property type="term" value="F:nucleotide binding"/>
    <property type="evidence" value="ECO:0007669"/>
    <property type="project" value="InterPro"/>
</dbReference>
<dbReference type="PANTHER" id="PTHR43377">
    <property type="entry name" value="BILIVERDIN REDUCTASE A"/>
    <property type="match status" value="1"/>
</dbReference>
<proteinExistence type="inferred from homology"/>
<dbReference type="InterPro" id="IPR036291">
    <property type="entry name" value="NAD(P)-bd_dom_sf"/>
</dbReference>
<sequence length="484" mass="52207">MVNTAESSSAATVSSAGAAAGTASSAAAAPGNGGRARIALIGTGGRSEMYIRAIFGNYASTAELVAFSDVNPGRVEFYQKLIQELGAPGPVASFDPADLSAFIRANAIDRVVVTTPDYTHADYIVEALRAGADVVVEKPLTIDAEGCRRITQAVQETGRNVVVTFNYRYSPRNSALKEIIQSGVIGKVTSIDFSWVLDTVHGADYFRRWHREKKNSGGLLIHKASHHFDLVNWWIDDVPERVFASGGLKFYGDKNAAERGLGPRPDRGTPDADAPAAAEKDPFTLDLREDERLKALFLDNEHYDGYRRDQDVFTGGITIEDNLALVVEYQGGPRLSYSLNAHSPWEGYRVAVNGTEGRAELEVVERAAVTSSTDKKTVVDPSATPIEEDDAIRHNGERLVVQRHWESAYEVPIVNGEGGHGGGDELLLSDLFNGPGEDPLGRPSGYLDGLRSVSVGIAGNRSLESSLPVRIEDLDLGVDLRRGA</sequence>
<dbReference type="InterPro" id="IPR000683">
    <property type="entry name" value="Gfo/Idh/MocA-like_OxRdtase_N"/>
</dbReference>
<dbReference type="Gene3D" id="3.30.360.10">
    <property type="entry name" value="Dihydrodipicolinate Reductase, domain 2"/>
    <property type="match status" value="1"/>
</dbReference>
<evidence type="ECO:0000313" key="6">
    <source>
        <dbReference type="Proteomes" id="UP000294621"/>
    </source>
</evidence>
<comment type="similarity">
    <text evidence="1">Belongs to the Gfo/Idh/MocA family.</text>
</comment>
<dbReference type="SUPFAM" id="SSF51735">
    <property type="entry name" value="NAD(P)-binding Rossmann-fold domains"/>
    <property type="match status" value="1"/>
</dbReference>
<accession>A0A4R5XZ07</accession>
<evidence type="ECO:0000313" key="5">
    <source>
        <dbReference type="EMBL" id="TDL37201.1"/>
    </source>
</evidence>
<feature type="domain" description="Gfo/Idh/MocA-like oxidoreductase C-terminal" evidence="4">
    <location>
        <begin position="177"/>
        <end position="470"/>
    </location>
</feature>
<dbReference type="EMBL" id="SMZQ01000005">
    <property type="protein sequence ID" value="TDL37201.1"/>
    <property type="molecule type" value="Genomic_DNA"/>
</dbReference>
<dbReference type="Gene3D" id="3.40.50.720">
    <property type="entry name" value="NAD(P)-binding Rossmann-like Domain"/>
    <property type="match status" value="1"/>
</dbReference>
<reference evidence="5 6" key="1">
    <citation type="submission" date="2019-03" db="EMBL/GenBank/DDBJ databases">
        <title>Genome Sequencing and Assembly of Various Microbes Isolated from Partially Reclaimed Soil and Acid Mine Drainage (AMD) Site.</title>
        <authorList>
            <person name="Steinbock B."/>
            <person name="Bechtold R."/>
            <person name="Sevigny J.L."/>
            <person name="Thomas D."/>
            <person name="Cuthill L.R."/>
            <person name="Aveiro Johannsen E.J."/>
            <person name="Thomas K."/>
            <person name="Ghosh A."/>
        </authorList>
    </citation>
    <scope>NUCLEOTIDE SEQUENCE [LARGE SCALE GENOMIC DNA]</scope>
    <source>
        <strain evidence="5 6">S-A1</strain>
    </source>
</reference>
<protein>
    <submittedName>
        <fullName evidence="5">Gfo/Idh/MocA family oxidoreductase</fullName>
    </submittedName>
</protein>
<feature type="domain" description="Gfo/Idh/MocA-like oxidoreductase N-terminal" evidence="3">
    <location>
        <begin position="37"/>
        <end position="164"/>
    </location>
</feature>
<name>A0A4R5XZ07_9MICC</name>
<dbReference type="AlphaFoldDB" id="A0A4R5XZ07"/>
<dbReference type="RefSeq" id="WP_133348894.1">
    <property type="nucleotide sequence ID" value="NZ_SMZQ01000005.1"/>
</dbReference>
<feature type="region of interest" description="Disordered" evidence="2">
    <location>
        <begin position="256"/>
        <end position="281"/>
    </location>
</feature>
<organism evidence="5 6">
    <name type="scientific">Arthrobacter nitrophenolicus</name>
    <dbReference type="NCBI Taxonomy" id="683150"/>
    <lineage>
        <taxon>Bacteria</taxon>
        <taxon>Bacillati</taxon>
        <taxon>Actinomycetota</taxon>
        <taxon>Actinomycetes</taxon>
        <taxon>Micrococcales</taxon>
        <taxon>Micrococcaceae</taxon>
        <taxon>Arthrobacter</taxon>
    </lineage>
</organism>
<dbReference type="InterPro" id="IPR051450">
    <property type="entry name" value="Gfo/Idh/MocA_Oxidoreductases"/>
</dbReference>
<dbReference type="InterPro" id="IPR004104">
    <property type="entry name" value="Gfo/Idh/MocA-like_OxRdtase_C"/>
</dbReference>
<dbReference type="OrthoDB" id="103047at2"/>
<evidence type="ECO:0000259" key="3">
    <source>
        <dbReference type="Pfam" id="PF01408"/>
    </source>
</evidence>
<dbReference type="Pfam" id="PF02894">
    <property type="entry name" value="GFO_IDH_MocA_C"/>
    <property type="match status" value="1"/>
</dbReference>
<evidence type="ECO:0000256" key="2">
    <source>
        <dbReference type="SAM" id="MobiDB-lite"/>
    </source>
</evidence>
<dbReference type="Pfam" id="PF01408">
    <property type="entry name" value="GFO_IDH_MocA"/>
    <property type="match status" value="1"/>
</dbReference>
<comment type="caution">
    <text evidence="5">The sequence shown here is derived from an EMBL/GenBank/DDBJ whole genome shotgun (WGS) entry which is preliminary data.</text>
</comment>
<dbReference type="Proteomes" id="UP000294621">
    <property type="component" value="Unassembled WGS sequence"/>
</dbReference>
<dbReference type="PANTHER" id="PTHR43377:SF2">
    <property type="entry name" value="BINDING ROSSMANN FOLD OXIDOREDUCTASE, PUTATIVE (AFU_ORTHOLOGUE AFUA_4G00560)-RELATED"/>
    <property type="match status" value="1"/>
</dbReference>
<evidence type="ECO:0000256" key="1">
    <source>
        <dbReference type="ARBA" id="ARBA00010928"/>
    </source>
</evidence>
<evidence type="ECO:0000259" key="4">
    <source>
        <dbReference type="Pfam" id="PF02894"/>
    </source>
</evidence>
<gene>
    <name evidence="5" type="ORF">E2R57_10605</name>
</gene>